<gene>
    <name evidence="1" type="ORF">PACLA_8A086348</name>
</gene>
<proteinExistence type="predicted"/>
<sequence>MPRGKKLKQVKKLAIHRHEVEDPNELPRRIASLEEEKAKLQEQVDSLEAKDCCKHCDSTNANKGLTYDSVSKTQKQRKLKELKTNAEKSLWFLETFGLKLDSLSLIALDGEKVNLQYNGSQKSAYQFLSDEDKDRVKSVVYITDKFCVSDAAYHEFSMIDQEGLVRSYLIKQCKHALNKLYTITRTPGEWPGAQLSFTAELKHQISKQIEQLGEQMPSTQKVKISGDGAKMSRVTNFVVLSFSLLSEGEKVMSAKGVHPVGILSGKEDYSVLQTAGKDLFQEINELIAAGKINVNGREITLEFYLGGDYKFLLTLLGMNAANSKGDMSKPVDFYWSDDMRRSIQEIKNLSLKSGNEKFGCNHPPLLNIPLQNIVPDELHLMLRITDILERNLIQSTLARDKKAELLNTNLAKGIYQHKLCAAIKKCGVSFNIWQKPDENGNSTDKYDWTSLMGTDKKKVLEKLPDTFPDFLPPDTVDTDFQDVYGILTTWSPSQEQVDSFFEKAIQWVKLFLTLDGVEEGYGKANITPYIHMMCYHVPFFLASTGLKCFTGQGVEKTNDVIRRLYHLKSNKYDSCKDGLQAVKRLDELQEFERHPRKYRQCDRTYWENGIMEERQKRPRLSVTPLEGDADELNIDLLNHAELKAKLKQMNVKTRIKNVDRLRQLLKDHIYAAQ</sequence>
<dbReference type="PANTHER" id="PTHR31424">
    <property type="entry name" value="PROTEIN CBG23806"/>
    <property type="match status" value="1"/>
</dbReference>
<dbReference type="AlphaFoldDB" id="A0A6S7FLV7"/>
<comment type="caution">
    <text evidence="1">The sequence shown here is derived from an EMBL/GenBank/DDBJ whole genome shotgun (WGS) entry which is preliminary data.</text>
</comment>
<reference evidence="1" key="1">
    <citation type="submission" date="2020-04" db="EMBL/GenBank/DDBJ databases">
        <authorList>
            <person name="Alioto T."/>
            <person name="Alioto T."/>
            <person name="Gomez Garrido J."/>
        </authorList>
    </citation>
    <scope>NUCLEOTIDE SEQUENCE</scope>
    <source>
        <strain evidence="1">A484AB</strain>
    </source>
</reference>
<keyword evidence="2" id="KW-1185">Reference proteome</keyword>
<dbReference type="PANTHER" id="PTHR31424:SF3">
    <property type="entry name" value="RING-TYPE DOMAIN-CONTAINING PROTEIN"/>
    <property type="match status" value="1"/>
</dbReference>
<dbReference type="Proteomes" id="UP001152795">
    <property type="component" value="Unassembled WGS sequence"/>
</dbReference>
<dbReference type="EMBL" id="CACRXK020000017">
    <property type="protein sequence ID" value="CAB3976869.1"/>
    <property type="molecule type" value="Genomic_DNA"/>
</dbReference>
<organism evidence="1 2">
    <name type="scientific">Paramuricea clavata</name>
    <name type="common">Red gorgonian</name>
    <name type="synonym">Violescent sea-whip</name>
    <dbReference type="NCBI Taxonomy" id="317549"/>
    <lineage>
        <taxon>Eukaryota</taxon>
        <taxon>Metazoa</taxon>
        <taxon>Cnidaria</taxon>
        <taxon>Anthozoa</taxon>
        <taxon>Octocorallia</taxon>
        <taxon>Malacalcyonacea</taxon>
        <taxon>Plexauridae</taxon>
        <taxon>Paramuricea</taxon>
    </lineage>
</organism>
<evidence type="ECO:0000313" key="2">
    <source>
        <dbReference type="Proteomes" id="UP001152795"/>
    </source>
</evidence>
<evidence type="ECO:0000313" key="1">
    <source>
        <dbReference type="EMBL" id="CAB3976869.1"/>
    </source>
</evidence>
<name>A0A6S7FLV7_PARCT</name>
<accession>A0A6S7FLV7</accession>
<protein>
    <submittedName>
        <fullName evidence="1">Uncharacterized protein</fullName>
    </submittedName>
</protein>
<dbReference type="OrthoDB" id="10069316at2759"/>